<dbReference type="PROSITE" id="PS00678">
    <property type="entry name" value="WD_REPEATS_1"/>
    <property type="match status" value="1"/>
</dbReference>
<dbReference type="Proteomes" id="UP001295444">
    <property type="component" value="Chromosome 08"/>
</dbReference>
<evidence type="ECO:0000256" key="10">
    <source>
        <dbReference type="SAM" id="Coils"/>
    </source>
</evidence>
<feature type="coiled-coil region" evidence="10">
    <location>
        <begin position="1200"/>
        <end position="1227"/>
    </location>
</feature>
<keyword evidence="5 12" id="KW-0812">Transmembrane</keyword>
<dbReference type="InterPro" id="IPR009231">
    <property type="entry name" value="Chloride_chnl_CLIC-like"/>
</dbReference>
<keyword evidence="4 9" id="KW-0853">WD repeat</keyword>
<feature type="compositionally biased region" description="Polar residues" evidence="11">
    <location>
        <begin position="417"/>
        <end position="443"/>
    </location>
</feature>
<evidence type="ECO:0000256" key="3">
    <source>
        <dbReference type="ARBA" id="ARBA00015571"/>
    </source>
</evidence>
<dbReference type="Pfam" id="PF25602">
    <property type="entry name" value="WDR47_COR"/>
    <property type="match status" value="1"/>
</dbReference>
<dbReference type="Gene3D" id="2.130.10.10">
    <property type="entry name" value="YVTN repeat-like/Quinoprotein amine dehydrogenase"/>
    <property type="match status" value="2"/>
</dbReference>
<feature type="compositionally biased region" description="Basic residues" evidence="11">
    <location>
        <begin position="788"/>
        <end position="806"/>
    </location>
</feature>
<dbReference type="InterPro" id="IPR001680">
    <property type="entry name" value="WD40_rpt"/>
</dbReference>
<feature type="compositionally biased region" description="Polar residues" evidence="11">
    <location>
        <begin position="287"/>
        <end position="312"/>
    </location>
</feature>
<name>A0AAD1WKP6_PELCU</name>
<evidence type="ECO:0000256" key="5">
    <source>
        <dbReference type="ARBA" id="ARBA00022692"/>
    </source>
</evidence>
<feature type="coiled-coil region" evidence="10">
    <location>
        <begin position="327"/>
        <end position="357"/>
    </location>
</feature>
<protein>
    <recommendedName>
        <fullName evidence="3">Chloride channel CLIC-like protein 1</fullName>
    </recommendedName>
</protein>
<evidence type="ECO:0000256" key="6">
    <source>
        <dbReference type="ARBA" id="ARBA00022737"/>
    </source>
</evidence>
<evidence type="ECO:0000313" key="15">
    <source>
        <dbReference type="Proteomes" id="UP001295444"/>
    </source>
</evidence>
<dbReference type="GO" id="GO:0016020">
    <property type="term" value="C:membrane"/>
    <property type="evidence" value="ECO:0007669"/>
    <property type="project" value="UniProtKB-SubCell"/>
</dbReference>
<keyword evidence="6" id="KW-0677">Repeat</keyword>
<feature type="region of interest" description="Disordered" evidence="11">
    <location>
        <begin position="390"/>
        <end position="464"/>
    </location>
</feature>
<feature type="repeat" description="WD" evidence="9">
    <location>
        <begin position="553"/>
        <end position="583"/>
    </location>
</feature>
<accession>A0AAD1WKP6</accession>
<feature type="transmembrane region" description="Helical" evidence="12">
    <location>
        <begin position="1353"/>
        <end position="1370"/>
    </location>
</feature>
<dbReference type="SUPFAM" id="SSF50978">
    <property type="entry name" value="WD40 repeat-like"/>
    <property type="match status" value="1"/>
</dbReference>
<dbReference type="InterPro" id="IPR036322">
    <property type="entry name" value="WD40_repeat_dom_sf"/>
</dbReference>
<sequence length="1701" mass="188880">MSAEEEPQHLEFTMQEAVKCLHSLEEYCSSKDDYSKLCLLLTLPRLTNHTEFKDWNPSTARVHCFEESCAMVAEFIPADRKLSEAGFKASNNRLFQLIMKGLLYECCVEFCQSKATGEEITESEVLLGIDLLCGNGCDDLDLSLLSWLQNLPPSVFSCAFEQKTLNIHVDKLMKPTKAAYADLLTPLISKLSPYPSSPMRRPQSADAYMSRSLNPALDGLTCGLSSHDKRSVEPGSKTSPMSHSFANFHYPGVQNLSRSLMLESSDCHSIYEEASERSETPQEKEIPSSSETLCRSLSPENEPQTAAPNQEQGKPEKNELRESTEQFEEYYRQKLRYQQHLEQKEQQRQLYQQMLAEGGVNQVEDVEQPQNLTEQFLNRSIRKLGELNVGMDPLGEESNGTSKPHNGPRESCLPATNGHSPLGTSTLERSSQQPDGQSISTSTPRKKGSSSLIPFPEESPVFGSTKEQPLFEEPVGAGARKSSVPDSKSKQQFTCITTLEDTQAVRAVAFHPTGSLYAIGSNSKTLRVCAYPDMADASPANNPSQPVVRFKRNKHHKGSIYCVAWSPCGQLLATGSNDKYVKVLPFNAETCNATGPDLEFSMHDGTIRDLAFMEGPESGGAILISAGAGDCNIYTTDCQRGQGLHALSGHTGHILALYTWSGWMIASGSQDKTVRFWDLRVPSCVRVIGTTFHGTGSAVASVAVDPSGRLLATGQEDSSCMLYDIRGGRMVQSYHPHSSDVRSVRFSPGAHYLLTGSYDMKIKVTDLQGDLTKPLPTIEAVTDGALPPRKRASGRAKTARLWKRARSRDERSESDRSEEEEYEELDYASDEEAGSEEGAPPAVAPCTGGAFPARGAAAQGASGDAGILDPQGNPLFDPDDLRHPRSAEWEPPEHIARYIALRMRTPLSRESRSKLRAECPRPLVPGSACKTPEVDPQIAQFLNKSGWKQKKGLDFSLRHCQDKIMDTIGPLSKAYEVLEAAKAGDAELDIDVAIGWVQRAICLLGNANMAVSAERRKAILLKIDPKLATMAVSEPGPSAEGMLFGDNFVRDLGSYVKTFTAIDKAQANMKRVFSPRVFGGAGRNRSRPPGRGFRGSYRAQRGSIFPTRNFQEPRPAPFFPSRGRSWNPRYPRGASSGRRPYGNVSSLCDVLSGLKNESGPTNLHDMLNYDAASGKMVNRPQGSTEQTSVKNVQTDCQSQVKEYVERLENLKVQMEEYKKKAQEKGSQYGSNPIFRRYLLKILGEVRQLGLPDEANPEVHYDAEVFLTRHMFAEIEKFLNDADWSIGALDEALSRTLVNFKPHNEEEWRWEFEDYVGVDVFTLFMILLCLLCVVSMIATELWTHVGWYTQIKRICILSIIISFGWNWLYLYKVAFAERQAEMAKMKTYDDRCREKTNWVEGLFDWMKSSITFKNDPCEEYYKALLINPALMVPPTKALALTFTNFVTEPLKHIGKGLGEFISSMLSEIPVLLQIPVLIFMAIALLALCYGTGSSIGQINRVRYLPGPDQGRYHAVEHQRPNPPLPAQELNQERYLPPPQWRERNHMHVQFLQAPENLEPIDTIDSRAIPALPLFSTEKKPNEETGSKMSDYEKQPIEGSNSTARECVSERSTAPIVESLKATSKNSVSQPKKRDSIEESKGNREDIQPNVALNGSPRTPETKPTICSPVISTSDTESPNVETLTCSLEISCFRVGFAVGDVS</sequence>
<feature type="transmembrane region" description="Helical" evidence="12">
    <location>
        <begin position="1319"/>
        <end position="1341"/>
    </location>
</feature>
<gene>
    <name evidence="14" type="ORF">PECUL_23A042763</name>
</gene>
<evidence type="ECO:0000259" key="13">
    <source>
        <dbReference type="Pfam" id="PF25602"/>
    </source>
</evidence>
<evidence type="ECO:0000256" key="2">
    <source>
        <dbReference type="ARBA" id="ARBA00005944"/>
    </source>
</evidence>
<reference evidence="14" key="1">
    <citation type="submission" date="2022-03" db="EMBL/GenBank/DDBJ databases">
        <authorList>
            <person name="Alioto T."/>
            <person name="Alioto T."/>
            <person name="Gomez Garrido J."/>
        </authorList>
    </citation>
    <scope>NUCLEOTIDE SEQUENCE</scope>
</reference>
<dbReference type="PANTHER" id="PTHR19863:SF5">
    <property type="entry name" value="WD REPEAT-CONTAINING PROTEIN 47"/>
    <property type="match status" value="1"/>
</dbReference>
<dbReference type="PROSITE" id="PS50294">
    <property type="entry name" value="WD_REPEATS_REGION"/>
    <property type="match status" value="1"/>
</dbReference>
<feature type="region of interest" description="Disordered" evidence="11">
    <location>
        <begin position="782"/>
        <end position="847"/>
    </location>
</feature>
<evidence type="ECO:0000256" key="11">
    <source>
        <dbReference type="SAM" id="MobiDB-lite"/>
    </source>
</evidence>
<feature type="transmembrane region" description="Helical" evidence="12">
    <location>
        <begin position="1469"/>
        <end position="1491"/>
    </location>
</feature>
<comment type="similarity">
    <text evidence="2">Belongs to the chloride channel MCLC family.</text>
</comment>
<feature type="repeat" description="WD" evidence="9">
    <location>
        <begin position="692"/>
        <end position="733"/>
    </location>
</feature>
<feature type="repeat" description="WD" evidence="9">
    <location>
        <begin position="734"/>
        <end position="768"/>
    </location>
</feature>
<feature type="compositionally biased region" description="Basic and acidic residues" evidence="11">
    <location>
        <begin position="1630"/>
        <end position="1645"/>
    </location>
</feature>
<keyword evidence="8 12" id="KW-0472">Membrane</keyword>
<comment type="subcellular location">
    <subcellularLocation>
        <location evidence="1">Membrane</location>
        <topology evidence="1">Multi-pass membrane protein</topology>
    </subcellularLocation>
</comment>
<dbReference type="CDD" id="cd00200">
    <property type="entry name" value="WD40"/>
    <property type="match status" value="1"/>
</dbReference>
<feature type="compositionally biased region" description="Basic and acidic residues" evidence="11">
    <location>
        <begin position="272"/>
        <end position="286"/>
    </location>
</feature>
<feature type="region of interest" description="Disordered" evidence="11">
    <location>
        <begin position="1107"/>
        <end position="1127"/>
    </location>
</feature>
<dbReference type="InterPro" id="IPR015943">
    <property type="entry name" value="WD40/YVTN_repeat-like_dom_sf"/>
</dbReference>
<evidence type="ECO:0000313" key="14">
    <source>
        <dbReference type="EMBL" id="CAH2311716.1"/>
    </source>
</evidence>
<evidence type="ECO:0000256" key="8">
    <source>
        <dbReference type="ARBA" id="ARBA00023136"/>
    </source>
</evidence>
<feature type="compositionally biased region" description="Polar residues" evidence="11">
    <location>
        <begin position="1619"/>
        <end position="1628"/>
    </location>
</feature>
<dbReference type="InterPro" id="IPR040067">
    <property type="entry name" value="WDR47"/>
</dbReference>
<feature type="region of interest" description="Disordered" evidence="11">
    <location>
        <begin position="272"/>
        <end position="320"/>
    </location>
</feature>
<feature type="compositionally biased region" description="Acidic residues" evidence="11">
    <location>
        <begin position="816"/>
        <end position="835"/>
    </location>
</feature>
<feature type="region of interest" description="Disordered" evidence="11">
    <location>
        <begin position="1570"/>
        <end position="1673"/>
    </location>
</feature>
<dbReference type="PANTHER" id="PTHR19863">
    <property type="entry name" value="NEMITIN (NEURONAL ENRICHED MAP INTERACTING PROTEIN) HOMOLOG"/>
    <property type="match status" value="1"/>
</dbReference>
<dbReference type="Pfam" id="PF00400">
    <property type="entry name" value="WD40"/>
    <property type="match status" value="5"/>
</dbReference>
<keyword evidence="15" id="KW-1185">Reference proteome</keyword>
<evidence type="ECO:0000256" key="9">
    <source>
        <dbReference type="PROSITE-ProRule" id="PRU00221"/>
    </source>
</evidence>
<dbReference type="InterPro" id="IPR019775">
    <property type="entry name" value="WD40_repeat_CS"/>
</dbReference>
<dbReference type="PROSITE" id="PS50082">
    <property type="entry name" value="WD_REPEATS_2"/>
    <property type="match status" value="4"/>
</dbReference>
<evidence type="ECO:0000256" key="7">
    <source>
        <dbReference type="ARBA" id="ARBA00022989"/>
    </source>
</evidence>
<evidence type="ECO:0000256" key="12">
    <source>
        <dbReference type="SAM" id="Phobius"/>
    </source>
</evidence>
<evidence type="ECO:0000256" key="1">
    <source>
        <dbReference type="ARBA" id="ARBA00004141"/>
    </source>
</evidence>
<feature type="compositionally biased region" description="Basic and acidic residues" evidence="11">
    <location>
        <begin position="1575"/>
        <end position="1594"/>
    </location>
</feature>
<evidence type="ECO:0000256" key="4">
    <source>
        <dbReference type="ARBA" id="ARBA00022574"/>
    </source>
</evidence>
<dbReference type="SMART" id="SM00320">
    <property type="entry name" value="WD40"/>
    <property type="match status" value="6"/>
</dbReference>
<dbReference type="EMBL" id="OW240919">
    <property type="protein sequence ID" value="CAH2311716.1"/>
    <property type="molecule type" value="Genomic_DNA"/>
</dbReference>
<feature type="domain" description="WDR47 cross-over region" evidence="13">
    <location>
        <begin position="91"/>
        <end position="160"/>
    </location>
</feature>
<dbReference type="Pfam" id="PF05934">
    <property type="entry name" value="MCLC"/>
    <property type="match status" value="1"/>
</dbReference>
<keyword evidence="10" id="KW-0175">Coiled coil</keyword>
<organism evidence="14 15">
    <name type="scientific">Pelobates cultripes</name>
    <name type="common">Western spadefoot toad</name>
    <dbReference type="NCBI Taxonomy" id="61616"/>
    <lineage>
        <taxon>Eukaryota</taxon>
        <taxon>Metazoa</taxon>
        <taxon>Chordata</taxon>
        <taxon>Craniata</taxon>
        <taxon>Vertebrata</taxon>
        <taxon>Euteleostomi</taxon>
        <taxon>Amphibia</taxon>
        <taxon>Batrachia</taxon>
        <taxon>Anura</taxon>
        <taxon>Pelobatoidea</taxon>
        <taxon>Pelobatidae</taxon>
        <taxon>Pelobates</taxon>
    </lineage>
</organism>
<proteinExistence type="inferred from homology"/>
<feature type="repeat" description="WD" evidence="9">
    <location>
        <begin position="647"/>
        <end position="687"/>
    </location>
</feature>
<dbReference type="InterPro" id="IPR057749">
    <property type="entry name" value="WDR47_COR"/>
</dbReference>
<keyword evidence="7 12" id="KW-1133">Transmembrane helix</keyword>